<comment type="caution">
    <text evidence="3">The sequence shown here is derived from an EMBL/GenBank/DDBJ whole genome shotgun (WGS) entry which is preliminary data.</text>
</comment>
<gene>
    <name evidence="3" type="ORF">CryarDRAFT_1916</name>
</gene>
<feature type="domain" description="DUF1707" evidence="2">
    <location>
        <begin position="8"/>
        <end position="60"/>
    </location>
</feature>
<feature type="transmembrane region" description="Helical" evidence="1">
    <location>
        <begin position="85"/>
        <end position="105"/>
    </location>
</feature>
<dbReference type="InterPro" id="IPR012551">
    <property type="entry name" value="DUF1707_SHOCT-like"/>
</dbReference>
<keyword evidence="1" id="KW-0812">Transmembrane</keyword>
<dbReference type="HOGENOM" id="CLU_102484_3_1_11"/>
<protein>
    <recommendedName>
        <fullName evidence="2">DUF1707 domain-containing protein</fullName>
    </recommendedName>
</protein>
<evidence type="ECO:0000313" key="3">
    <source>
        <dbReference type="EMBL" id="EXG80821.1"/>
    </source>
</evidence>
<proteinExistence type="predicted"/>
<evidence type="ECO:0000313" key="4">
    <source>
        <dbReference type="Proteomes" id="UP000021053"/>
    </source>
</evidence>
<dbReference type="PANTHER" id="PTHR40763">
    <property type="entry name" value="MEMBRANE PROTEIN-RELATED"/>
    <property type="match status" value="1"/>
</dbReference>
<accession>A0A011AFN2</accession>
<keyword evidence="4" id="KW-1185">Reference proteome</keyword>
<dbReference type="Pfam" id="PF08044">
    <property type="entry name" value="DUF1707"/>
    <property type="match status" value="1"/>
</dbReference>
<reference evidence="3 4" key="1">
    <citation type="submission" date="2013-07" db="EMBL/GenBank/DDBJ databases">
        <authorList>
            <consortium name="DOE Joint Genome Institute"/>
            <person name="Eisen J."/>
            <person name="Huntemann M."/>
            <person name="Han J."/>
            <person name="Chen A."/>
            <person name="Kyrpides N."/>
            <person name="Mavromatis K."/>
            <person name="Markowitz V."/>
            <person name="Palaniappan K."/>
            <person name="Ivanova N."/>
            <person name="Schaumberg A."/>
            <person name="Pati A."/>
            <person name="Liolios K."/>
            <person name="Nordberg H.P."/>
            <person name="Cantor M.N."/>
            <person name="Hua S.X."/>
            <person name="Woyke T."/>
        </authorList>
    </citation>
    <scope>NUCLEOTIDE SEQUENCE [LARGE SCALE GENOMIC DNA]</scope>
    <source>
        <strain evidence="3 4">DSM 44712</strain>
    </source>
</reference>
<dbReference type="PANTHER" id="PTHR40763:SF4">
    <property type="entry name" value="DUF1707 DOMAIN-CONTAINING PROTEIN"/>
    <property type="match status" value="1"/>
</dbReference>
<dbReference type="RefSeq" id="WP_035849908.1">
    <property type="nucleotide sequence ID" value="NZ_KK073874.1"/>
</dbReference>
<dbReference type="Proteomes" id="UP000021053">
    <property type="component" value="Unassembled WGS sequence"/>
</dbReference>
<feature type="transmembrane region" description="Helical" evidence="1">
    <location>
        <begin position="111"/>
        <end position="129"/>
    </location>
</feature>
<evidence type="ECO:0000259" key="2">
    <source>
        <dbReference type="Pfam" id="PF08044"/>
    </source>
</evidence>
<sequence>MDFDRPPVRASDKDRERVVELLRQHTSEGRLTIEEYEQRVETAYATKTVAELRPLLADLPVPLDEVLPAAAVVKPARAPEHSDGWVRYAMIAAAVFLMLGALVAASRGVFAVWPLLLIGIFVFGGGSGGRRRHH</sequence>
<keyword evidence="1" id="KW-1133">Transmembrane helix</keyword>
<name>A0A011AFN2_9ACTN</name>
<evidence type="ECO:0000256" key="1">
    <source>
        <dbReference type="SAM" id="Phobius"/>
    </source>
</evidence>
<dbReference type="OrthoDB" id="4772576at2"/>
<keyword evidence="1" id="KW-0472">Membrane</keyword>
<dbReference type="AlphaFoldDB" id="A0A011AFN2"/>
<organism evidence="3 4">
    <name type="scientific">Cryptosporangium arvum DSM 44712</name>
    <dbReference type="NCBI Taxonomy" id="927661"/>
    <lineage>
        <taxon>Bacteria</taxon>
        <taxon>Bacillati</taxon>
        <taxon>Actinomycetota</taxon>
        <taxon>Actinomycetes</taxon>
        <taxon>Cryptosporangiales</taxon>
        <taxon>Cryptosporangiaceae</taxon>
        <taxon>Cryptosporangium</taxon>
    </lineage>
</organism>
<dbReference type="EMBL" id="JFBT01000001">
    <property type="protein sequence ID" value="EXG80821.1"/>
    <property type="molecule type" value="Genomic_DNA"/>
</dbReference>